<dbReference type="AlphaFoldDB" id="A0A0C3H6F6"/>
<feature type="compositionally biased region" description="Acidic residues" evidence="7">
    <location>
        <begin position="200"/>
        <end position="241"/>
    </location>
</feature>
<dbReference type="Proteomes" id="UP000054321">
    <property type="component" value="Unassembled WGS sequence"/>
</dbReference>
<evidence type="ECO:0000313" key="10">
    <source>
        <dbReference type="EMBL" id="KIM98879.1"/>
    </source>
</evidence>
<evidence type="ECO:0000259" key="8">
    <source>
        <dbReference type="Pfam" id="PF11699"/>
    </source>
</evidence>
<dbReference type="InterPro" id="IPR011051">
    <property type="entry name" value="RmlC_Cupin_sf"/>
</dbReference>
<comment type="similarity">
    <text evidence="2">Belongs to the CENP-C/MIF2 family.</text>
</comment>
<dbReference type="InterPro" id="IPR014710">
    <property type="entry name" value="RmlC-like_jellyroll"/>
</dbReference>
<dbReference type="EMBL" id="KN832879">
    <property type="protein sequence ID" value="KIM98879.1"/>
    <property type="molecule type" value="Genomic_DNA"/>
</dbReference>
<organism evidence="10 11">
    <name type="scientific">Oidiodendron maius (strain Zn)</name>
    <dbReference type="NCBI Taxonomy" id="913774"/>
    <lineage>
        <taxon>Eukaryota</taxon>
        <taxon>Fungi</taxon>
        <taxon>Dikarya</taxon>
        <taxon>Ascomycota</taxon>
        <taxon>Pezizomycotina</taxon>
        <taxon>Leotiomycetes</taxon>
        <taxon>Leotiomycetes incertae sedis</taxon>
        <taxon>Myxotrichaceae</taxon>
        <taxon>Oidiodendron</taxon>
    </lineage>
</organism>
<dbReference type="Pfam" id="PF15624">
    <property type="entry name" value="Mif2_N"/>
    <property type="match status" value="1"/>
</dbReference>
<protein>
    <recommendedName>
        <fullName evidence="6">CENP-C homolog</fullName>
    </recommendedName>
</protein>
<dbReference type="GO" id="GO:0005634">
    <property type="term" value="C:nucleus"/>
    <property type="evidence" value="ECO:0007669"/>
    <property type="project" value="UniProtKB-SubCell"/>
</dbReference>
<dbReference type="FunFam" id="2.60.120.10:FF:000033">
    <property type="entry name" value="Centromere protein C 1"/>
    <property type="match status" value="1"/>
</dbReference>
<keyword evidence="3" id="KW-0238">DNA-binding</keyword>
<reference evidence="10 11" key="1">
    <citation type="submission" date="2014-04" db="EMBL/GenBank/DDBJ databases">
        <authorList>
            <consortium name="DOE Joint Genome Institute"/>
            <person name="Kuo A."/>
            <person name="Martino E."/>
            <person name="Perotto S."/>
            <person name="Kohler A."/>
            <person name="Nagy L.G."/>
            <person name="Floudas D."/>
            <person name="Copeland A."/>
            <person name="Barry K.W."/>
            <person name="Cichocki N."/>
            <person name="Veneault-Fourrey C."/>
            <person name="LaButti K."/>
            <person name="Lindquist E.A."/>
            <person name="Lipzen A."/>
            <person name="Lundell T."/>
            <person name="Morin E."/>
            <person name="Murat C."/>
            <person name="Sun H."/>
            <person name="Tunlid A."/>
            <person name="Henrissat B."/>
            <person name="Grigoriev I.V."/>
            <person name="Hibbett D.S."/>
            <person name="Martin F."/>
            <person name="Nordberg H.P."/>
            <person name="Cantor M.N."/>
            <person name="Hua S.X."/>
        </authorList>
    </citation>
    <scope>NUCLEOTIDE SEQUENCE [LARGE SCALE GENOMIC DNA]</scope>
    <source>
        <strain evidence="10 11">Zn</strain>
    </source>
</reference>
<accession>A0A0C3H6F6</accession>
<dbReference type="InterPro" id="IPR025974">
    <property type="entry name" value="Mif2/CENP-C_cupin"/>
</dbReference>
<dbReference type="InterPro" id="IPR028929">
    <property type="entry name" value="Mif2_N"/>
</dbReference>
<comment type="function">
    <text evidence="5">Component of the kinetochore, a multiprotein complex that assembles on centromeric DNA and attaches chromosomes to spindle microtubules, mediating chromosome segregation and sister chromatid segregation during meiosis and mitosis. Component of the inner kinetochore constitutive centromere-associated network (CCAN), which serves as a structural platform for outer kinetochore assembly.</text>
</comment>
<feature type="compositionally biased region" description="Basic and acidic residues" evidence="7">
    <location>
        <begin position="252"/>
        <end position="265"/>
    </location>
</feature>
<feature type="compositionally biased region" description="Polar residues" evidence="7">
    <location>
        <begin position="297"/>
        <end position="307"/>
    </location>
</feature>
<keyword evidence="11" id="KW-1185">Reference proteome</keyword>
<dbReference type="GO" id="GO:0051455">
    <property type="term" value="P:spindle attachment to meiosis I kinetochore"/>
    <property type="evidence" value="ECO:0007669"/>
    <property type="project" value="TreeGrafter"/>
</dbReference>
<feature type="compositionally biased region" description="Polar residues" evidence="7">
    <location>
        <begin position="188"/>
        <end position="199"/>
    </location>
</feature>
<feature type="compositionally biased region" description="Basic and acidic residues" evidence="7">
    <location>
        <begin position="35"/>
        <end position="47"/>
    </location>
</feature>
<comment type="subcellular location">
    <subcellularLocation>
        <location evidence="1">Nucleus</location>
    </subcellularLocation>
</comment>
<dbReference type="InterPro" id="IPR028386">
    <property type="entry name" value="CENP-C/Mif2/cnp3"/>
</dbReference>
<dbReference type="GO" id="GO:0051315">
    <property type="term" value="P:attachment of mitotic spindle microtubules to kinetochore"/>
    <property type="evidence" value="ECO:0007669"/>
    <property type="project" value="TreeGrafter"/>
</dbReference>
<feature type="compositionally biased region" description="Polar residues" evidence="7">
    <location>
        <begin position="63"/>
        <end position="72"/>
    </location>
</feature>
<evidence type="ECO:0000256" key="5">
    <source>
        <dbReference type="ARBA" id="ARBA00057947"/>
    </source>
</evidence>
<feature type="compositionally biased region" description="Low complexity" evidence="7">
    <location>
        <begin position="116"/>
        <end position="131"/>
    </location>
</feature>
<feature type="compositionally biased region" description="Basic and acidic residues" evidence="7">
    <location>
        <begin position="358"/>
        <end position="370"/>
    </location>
</feature>
<gene>
    <name evidence="10" type="ORF">OIDMADRAFT_126647</name>
</gene>
<evidence type="ECO:0000256" key="4">
    <source>
        <dbReference type="ARBA" id="ARBA00023242"/>
    </source>
</evidence>
<keyword evidence="4" id="KW-0539">Nucleus</keyword>
<feature type="domain" description="Mif2/CENP-C cupin" evidence="8">
    <location>
        <begin position="499"/>
        <end position="583"/>
    </location>
</feature>
<dbReference type="STRING" id="913774.A0A0C3H6F6"/>
<dbReference type="PANTHER" id="PTHR16684">
    <property type="entry name" value="CENTROMERE PROTEIN C"/>
    <property type="match status" value="1"/>
</dbReference>
<feature type="region of interest" description="Disordered" evidence="7">
    <location>
        <begin position="422"/>
        <end position="450"/>
    </location>
</feature>
<dbReference type="CDD" id="cd06993">
    <property type="entry name" value="cupin_CENP-C_C"/>
    <property type="match status" value="1"/>
</dbReference>
<dbReference type="GO" id="GO:0000776">
    <property type="term" value="C:kinetochore"/>
    <property type="evidence" value="ECO:0007669"/>
    <property type="project" value="InterPro"/>
</dbReference>
<dbReference type="Gene3D" id="2.60.120.10">
    <property type="entry name" value="Jelly Rolls"/>
    <property type="match status" value="1"/>
</dbReference>
<evidence type="ECO:0000256" key="1">
    <source>
        <dbReference type="ARBA" id="ARBA00004123"/>
    </source>
</evidence>
<evidence type="ECO:0000256" key="7">
    <source>
        <dbReference type="SAM" id="MobiDB-lite"/>
    </source>
</evidence>
<dbReference type="SUPFAM" id="SSF51182">
    <property type="entry name" value="RmlC-like cupins"/>
    <property type="match status" value="1"/>
</dbReference>
<feature type="domain" description="Mif2 N-terminal" evidence="9">
    <location>
        <begin position="18"/>
        <end position="150"/>
    </location>
</feature>
<dbReference type="GO" id="GO:0051382">
    <property type="term" value="P:kinetochore assembly"/>
    <property type="evidence" value="ECO:0007669"/>
    <property type="project" value="InterPro"/>
</dbReference>
<feature type="compositionally biased region" description="Basic residues" evidence="7">
    <location>
        <begin position="424"/>
        <end position="438"/>
    </location>
</feature>
<dbReference type="Pfam" id="PF11699">
    <property type="entry name" value="CENP-C_C"/>
    <property type="match status" value="1"/>
</dbReference>
<feature type="region of interest" description="Disordered" evidence="7">
    <location>
        <begin position="32"/>
        <end position="375"/>
    </location>
</feature>
<dbReference type="InParanoid" id="A0A0C3H6F6"/>
<dbReference type="GO" id="GO:0019237">
    <property type="term" value="F:centromeric DNA binding"/>
    <property type="evidence" value="ECO:0007669"/>
    <property type="project" value="InterPro"/>
</dbReference>
<sequence>MAPDSSQLKRKPRENQYIFDLGVRGRKTGLTVEDTGIRDENGLEPMDHLFSSPEKSTRKANRNGRNANTTISSEEDMELVESSLPEYETGRKRTGMRMPLPHSRSPKKTFLQSPARRNPSLGPLSSPSRGSIIVPQGPPESISVRRRLDFSNENFEGSMADTGAKGRSSQKGEDVRATIRAGRGKAVQPTSMKSPNQDDGSYDEYDDPQAQYDENEEDPNQIMEGGDDEVDQVESEAEPEPEPPKKSKGKGKAKEPEAKPSEAKKGRGKKKRDSNVAGLDESAAPTKKTRRSLESAKVTTTGQSRNTATKELKAKTAPAKGRKPKTAKTNLAPIAENDSPAVQRGPPMPRNNRGLIILRRETPMDSDGFKTTRSGRNSVRPVQFWKNERIEYSDDENEHNGGDKFLLPRVKGVVRVDEVEEPRKRRQYHKSNKGKKRPVAVESEEEDEIEPWEMNPGRLVGEIRIWDPEDQTGMHAEEAEEEIALSSTAIVMKDTAGTFKFAKTLSTPFFATGMVDLPPGAEKKPKNSRKMQMVFFVFYGRVEVTVNDNKFRIGKGGMWQVPRGNFYSITNDYENPARIFFAQGCEVMEDATGDIALPVQ</sequence>
<proteinExistence type="inferred from homology"/>
<dbReference type="PANTHER" id="PTHR16684:SF11">
    <property type="entry name" value="CENTROMERE PROTEIN C"/>
    <property type="match status" value="1"/>
</dbReference>
<evidence type="ECO:0000256" key="2">
    <source>
        <dbReference type="ARBA" id="ARBA00010291"/>
    </source>
</evidence>
<dbReference type="HOGENOM" id="CLU_027966_0_0_1"/>
<name>A0A0C3H6F6_OIDMZ</name>
<reference evidence="11" key="2">
    <citation type="submission" date="2015-01" db="EMBL/GenBank/DDBJ databases">
        <title>Evolutionary Origins and Diversification of the Mycorrhizal Mutualists.</title>
        <authorList>
            <consortium name="DOE Joint Genome Institute"/>
            <consortium name="Mycorrhizal Genomics Consortium"/>
            <person name="Kohler A."/>
            <person name="Kuo A."/>
            <person name="Nagy L.G."/>
            <person name="Floudas D."/>
            <person name="Copeland A."/>
            <person name="Barry K.W."/>
            <person name="Cichocki N."/>
            <person name="Veneault-Fourrey C."/>
            <person name="LaButti K."/>
            <person name="Lindquist E.A."/>
            <person name="Lipzen A."/>
            <person name="Lundell T."/>
            <person name="Morin E."/>
            <person name="Murat C."/>
            <person name="Riley R."/>
            <person name="Ohm R."/>
            <person name="Sun H."/>
            <person name="Tunlid A."/>
            <person name="Henrissat B."/>
            <person name="Grigoriev I.V."/>
            <person name="Hibbett D.S."/>
            <person name="Martin F."/>
        </authorList>
    </citation>
    <scope>NUCLEOTIDE SEQUENCE [LARGE SCALE GENOMIC DNA]</scope>
    <source>
        <strain evidence="11">Zn</strain>
    </source>
</reference>
<dbReference type="OrthoDB" id="1939643at2759"/>
<evidence type="ECO:0000313" key="11">
    <source>
        <dbReference type="Proteomes" id="UP000054321"/>
    </source>
</evidence>
<evidence type="ECO:0000256" key="6">
    <source>
        <dbReference type="ARBA" id="ARBA00075033"/>
    </source>
</evidence>
<evidence type="ECO:0000256" key="3">
    <source>
        <dbReference type="ARBA" id="ARBA00023125"/>
    </source>
</evidence>
<evidence type="ECO:0000259" key="9">
    <source>
        <dbReference type="Pfam" id="PF15624"/>
    </source>
</evidence>